<accession>A0ABW7C7M6</accession>
<evidence type="ECO:0000259" key="7">
    <source>
        <dbReference type="PROSITE" id="PS51352"/>
    </source>
</evidence>
<evidence type="ECO:0000256" key="1">
    <source>
        <dbReference type="ARBA" id="ARBA00005791"/>
    </source>
</evidence>
<feature type="domain" description="Thioredoxin" evidence="7">
    <location>
        <begin position="65"/>
        <end position="272"/>
    </location>
</feature>
<dbReference type="Gene3D" id="3.40.30.10">
    <property type="entry name" value="Glutaredoxin"/>
    <property type="match status" value="1"/>
</dbReference>
<keyword evidence="4" id="KW-1015">Disulfide bond</keyword>
<keyword evidence="2" id="KW-0732">Signal</keyword>
<evidence type="ECO:0000256" key="6">
    <source>
        <dbReference type="SAM" id="Phobius"/>
    </source>
</evidence>
<keyword evidence="6" id="KW-1133">Transmembrane helix</keyword>
<evidence type="ECO:0000313" key="9">
    <source>
        <dbReference type="Proteomes" id="UP001604335"/>
    </source>
</evidence>
<dbReference type="PROSITE" id="PS51352">
    <property type="entry name" value="THIOREDOXIN_2"/>
    <property type="match status" value="1"/>
</dbReference>
<dbReference type="Proteomes" id="UP001604335">
    <property type="component" value="Unassembled WGS sequence"/>
</dbReference>
<protein>
    <submittedName>
        <fullName evidence="8">Thioredoxin domain-containing protein</fullName>
    </submittedName>
</protein>
<feature type="transmembrane region" description="Helical" evidence="6">
    <location>
        <begin position="25"/>
        <end position="45"/>
    </location>
</feature>
<evidence type="ECO:0000256" key="5">
    <source>
        <dbReference type="ARBA" id="ARBA00023284"/>
    </source>
</evidence>
<keyword evidence="5" id="KW-0676">Redox-active center</keyword>
<dbReference type="EMBL" id="JAZAQF010000029">
    <property type="protein sequence ID" value="MFG3817165.1"/>
    <property type="molecule type" value="Genomic_DNA"/>
</dbReference>
<organism evidence="8 9">
    <name type="scientific">Limnothrix redekei LRLZ20PSL1</name>
    <dbReference type="NCBI Taxonomy" id="3112953"/>
    <lineage>
        <taxon>Bacteria</taxon>
        <taxon>Bacillati</taxon>
        <taxon>Cyanobacteriota</taxon>
        <taxon>Cyanophyceae</taxon>
        <taxon>Pseudanabaenales</taxon>
        <taxon>Pseudanabaenaceae</taxon>
        <taxon>Limnothrix</taxon>
    </lineage>
</organism>
<keyword evidence="9" id="KW-1185">Reference proteome</keyword>
<dbReference type="PANTHER" id="PTHR13887:SF14">
    <property type="entry name" value="DISULFIDE BOND FORMATION PROTEIN D"/>
    <property type="match status" value="1"/>
</dbReference>
<dbReference type="InterPro" id="IPR012336">
    <property type="entry name" value="Thioredoxin-like_fold"/>
</dbReference>
<evidence type="ECO:0000256" key="2">
    <source>
        <dbReference type="ARBA" id="ARBA00022729"/>
    </source>
</evidence>
<evidence type="ECO:0000256" key="3">
    <source>
        <dbReference type="ARBA" id="ARBA00023002"/>
    </source>
</evidence>
<keyword evidence="6" id="KW-0812">Transmembrane</keyword>
<name>A0ABW7C7M6_9CYAN</name>
<gene>
    <name evidence="8" type="ORF">VPK24_05910</name>
</gene>
<dbReference type="InterPro" id="IPR013766">
    <property type="entry name" value="Thioredoxin_domain"/>
</dbReference>
<comment type="caution">
    <text evidence="8">The sequence shown here is derived from an EMBL/GenBank/DDBJ whole genome shotgun (WGS) entry which is preliminary data.</text>
</comment>
<keyword evidence="6" id="KW-0472">Membrane</keyword>
<dbReference type="InterPro" id="IPR036249">
    <property type="entry name" value="Thioredoxin-like_sf"/>
</dbReference>
<dbReference type="RefSeq" id="WP_393011288.1">
    <property type="nucleotide sequence ID" value="NZ_JAZAQF010000029.1"/>
</dbReference>
<evidence type="ECO:0000256" key="4">
    <source>
        <dbReference type="ARBA" id="ARBA00023157"/>
    </source>
</evidence>
<comment type="similarity">
    <text evidence="1">Belongs to the thioredoxin family. DsbA subfamily.</text>
</comment>
<proteinExistence type="inferred from homology"/>
<dbReference type="Pfam" id="PF13462">
    <property type="entry name" value="Thioredoxin_4"/>
    <property type="match status" value="1"/>
</dbReference>
<dbReference type="SUPFAM" id="SSF52833">
    <property type="entry name" value="Thioredoxin-like"/>
    <property type="match status" value="1"/>
</dbReference>
<reference evidence="9" key="1">
    <citation type="journal article" date="2024" name="Algal Res.">
        <title>Biochemical, toxicological and genomic investigation of a high-biomass producing Limnothrix strain isolated from Italian shallow drinking water reservoir.</title>
        <authorList>
            <person name="Simonazzi M."/>
            <person name="Shishido T.K."/>
            <person name="Delbaje E."/>
            <person name="Wahlsten M."/>
            <person name="Fewer D.P."/>
            <person name="Sivonen K."/>
            <person name="Pezzolesi L."/>
            <person name="Pistocchi R."/>
        </authorList>
    </citation>
    <scope>NUCLEOTIDE SEQUENCE [LARGE SCALE GENOMIC DNA]</scope>
    <source>
        <strain evidence="9">LRLZ20PSL1</strain>
    </source>
</reference>
<keyword evidence="3" id="KW-0560">Oxidoreductase</keyword>
<evidence type="ECO:0000313" key="8">
    <source>
        <dbReference type="EMBL" id="MFG3817165.1"/>
    </source>
</evidence>
<dbReference type="PANTHER" id="PTHR13887">
    <property type="entry name" value="GLUTATHIONE S-TRANSFERASE KAPPA"/>
    <property type="match status" value="1"/>
</dbReference>
<sequence>MLKAFQTLQTLFQTLSHWLFRASSLRFWAGVGALALSTTVFLVACQPIALSAGGNVDADFEAKVLDVIRKNPKVILESVADYNQQQSQKQRELRQNFARDAKSDPKKVIGNSPTLGKGRVLLVEFSDFQCPYCGRALAPLKQFMEDYQDRVILTFKHFPLTSIHPQAVPAAQAAWAAQQQGKFWEYHDELFANQSRLADGLYGELAKKLGLDLNRFERDRNSEAAKKAVTADAELAESLGLEGTPTFLMAGEPVQGAPSPEAFKAAFERASK</sequence>